<dbReference type="PROSITE" id="PS50192">
    <property type="entry name" value="T_SNARE"/>
    <property type="match status" value="1"/>
</dbReference>
<dbReference type="OrthoDB" id="10489865at2759"/>
<comment type="subcellular location">
    <subcellularLocation>
        <location evidence="1">Membrane</location>
        <topology evidence="1">Single-pass type IV membrane protein</topology>
    </subcellularLocation>
</comment>
<evidence type="ECO:0000256" key="2">
    <source>
        <dbReference type="ARBA" id="ARBA00009063"/>
    </source>
</evidence>
<dbReference type="Gene3D" id="1.20.58.70">
    <property type="match status" value="1"/>
</dbReference>
<dbReference type="KEGG" id="cme:CYME_CMQ375C"/>
<evidence type="ECO:0000256" key="3">
    <source>
        <dbReference type="SAM" id="MobiDB-lite"/>
    </source>
</evidence>
<dbReference type="PANTHER" id="PTHR19957:SF307">
    <property type="entry name" value="PROTEIN SSO1-RELATED"/>
    <property type="match status" value="1"/>
</dbReference>
<keyword evidence="4" id="KW-1133">Transmembrane helix</keyword>
<keyword evidence="4" id="KW-0472">Membrane</keyword>
<dbReference type="Proteomes" id="UP000007014">
    <property type="component" value="Chromosome 17"/>
</dbReference>
<dbReference type="InterPro" id="IPR045242">
    <property type="entry name" value="Syntaxin"/>
</dbReference>
<feature type="compositionally biased region" description="Polar residues" evidence="3">
    <location>
        <begin position="173"/>
        <end position="196"/>
    </location>
</feature>
<feature type="region of interest" description="Disordered" evidence="3">
    <location>
        <begin position="172"/>
        <end position="212"/>
    </location>
</feature>
<keyword evidence="7" id="KW-1185">Reference proteome</keyword>
<evidence type="ECO:0000313" key="6">
    <source>
        <dbReference type="EMBL" id="BAM82227.1"/>
    </source>
</evidence>
<dbReference type="EMBL" id="AP006499">
    <property type="protein sequence ID" value="BAM82227.1"/>
    <property type="molecule type" value="Genomic_DNA"/>
</dbReference>
<evidence type="ECO:0000259" key="5">
    <source>
        <dbReference type="PROSITE" id="PS50192"/>
    </source>
</evidence>
<feature type="region of interest" description="Disordered" evidence="3">
    <location>
        <begin position="1"/>
        <end position="34"/>
    </location>
</feature>
<organism evidence="6 7">
    <name type="scientific">Cyanidioschyzon merolae (strain NIES-3377 / 10D)</name>
    <name type="common">Unicellular red alga</name>
    <dbReference type="NCBI Taxonomy" id="280699"/>
    <lineage>
        <taxon>Eukaryota</taxon>
        <taxon>Rhodophyta</taxon>
        <taxon>Bangiophyceae</taxon>
        <taxon>Cyanidiales</taxon>
        <taxon>Cyanidiaceae</taxon>
        <taxon>Cyanidioschyzon</taxon>
    </lineage>
</organism>
<dbReference type="GO" id="GO:0006906">
    <property type="term" value="P:vesicle fusion"/>
    <property type="evidence" value="ECO:0007669"/>
    <property type="project" value="TreeGrafter"/>
</dbReference>
<dbReference type="GO" id="GO:0005484">
    <property type="term" value="F:SNAP receptor activity"/>
    <property type="evidence" value="ECO:0007669"/>
    <property type="project" value="TreeGrafter"/>
</dbReference>
<dbReference type="GO" id="GO:0005886">
    <property type="term" value="C:plasma membrane"/>
    <property type="evidence" value="ECO:0007669"/>
    <property type="project" value="TreeGrafter"/>
</dbReference>
<dbReference type="InterPro" id="IPR010989">
    <property type="entry name" value="SNARE"/>
</dbReference>
<evidence type="ECO:0000256" key="1">
    <source>
        <dbReference type="ARBA" id="ARBA00004211"/>
    </source>
</evidence>
<accession>M1VGF2</accession>
<dbReference type="GO" id="GO:0000149">
    <property type="term" value="F:SNARE binding"/>
    <property type="evidence" value="ECO:0007669"/>
    <property type="project" value="TreeGrafter"/>
</dbReference>
<proteinExistence type="inferred from homology"/>
<evidence type="ECO:0000313" key="7">
    <source>
        <dbReference type="Proteomes" id="UP000007014"/>
    </source>
</evidence>
<dbReference type="InterPro" id="IPR000727">
    <property type="entry name" value="T_SNARE_dom"/>
</dbReference>
<dbReference type="GeneID" id="16996350"/>
<protein>
    <recommendedName>
        <fullName evidence="5">t-SNARE coiled-coil homology domain-containing protein</fullName>
    </recommendedName>
</protein>
<dbReference type="GO" id="GO:0012505">
    <property type="term" value="C:endomembrane system"/>
    <property type="evidence" value="ECO:0007669"/>
    <property type="project" value="TreeGrafter"/>
</dbReference>
<dbReference type="HOGENOM" id="CLU_835120_0_0_1"/>
<gene>
    <name evidence="6" type="ORF">CYME_CMQ375C</name>
</gene>
<dbReference type="GO" id="GO:0006886">
    <property type="term" value="P:intracellular protein transport"/>
    <property type="evidence" value="ECO:0007669"/>
    <property type="project" value="TreeGrafter"/>
</dbReference>
<dbReference type="GO" id="GO:0048278">
    <property type="term" value="P:vesicle docking"/>
    <property type="evidence" value="ECO:0007669"/>
    <property type="project" value="TreeGrafter"/>
</dbReference>
<reference evidence="6 7" key="1">
    <citation type="journal article" date="2004" name="Nature">
        <title>Genome sequence of the ultrasmall unicellular red alga Cyanidioschyzon merolae 10D.</title>
        <authorList>
            <person name="Matsuzaki M."/>
            <person name="Misumi O."/>
            <person name="Shin-i T."/>
            <person name="Maruyama S."/>
            <person name="Takahara M."/>
            <person name="Miyagishima S."/>
            <person name="Mori T."/>
            <person name="Nishida K."/>
            <person name="Yagisawa F."/>
            <person name="Nishida K."/>
            <person name="Yoshida Y."/>
            <person name="Nishimura Y."/>
            <person name="Nakao S."/>
            <person name="Kobayashi T."/>
            <person name="Momoyama Y."/>
            <person name="Higashiyama T."/>
            <person name="Minoda A."/>
            <person name="Sano M."/>
            <person name="Nomoto H."/>
            <person name="Oishi K."/>
            <person name="Hayashi H."/>
            <person name="Ohta F."/>
            <person name="Nishizaka S."/>
            <person name="Haga S."/>
            <person name="Miura S."/>
            <person name="Morishita T."/>
            <person name="Kabeya Y."/>
            <person name="Terasawa K."/>
            <person name="Suzuki Y."/>
            <person name="Ishii Y."/>
            <person name="Asakawa S."/>
            <person name="Takano H."/>
            <person name="Ohta N."/>
            <person name="Kuroiwa H."/>
            <person name="Tanaka K."/>
            <person name="Shimizu N."/>
            <person name="Sugano S."/>
            <person name="Sato N."/>
            <person name="Nozaki H."/>
            <person name="Ogasawara N."/>
            <person name="Kohara Y."/>
            <person name="Kuroiwa T."/>
        </authorList>
    </citation>
    <scope>NUCLEOTIDE SEQUENCE [LARGE SCALE GENOMIC DNA]</scope>
    <source>
        <strain evidence="6 7">10D</strain>
    </source>
</reference>
<dbReference type="RefSeq" id="XP_005538263.1">
    <property type="nucleotide sequence ID" value="XM_005538206.1"/>
</dbReference>
<evidence type="ECO:0000256" key="4">
    <source>
        <dbReference type="SAM" id="Phobius"/>
    </source>
</evidence>
<feature type="domain" description="T-SNARE coiled-coil homology" evidence="5">
    <location>
        <begin position="240"/>
        <end position="302"/>
    </location>
</feature>
<comment type="similarity">
    <text evidence="2">Belongs to the syntaxin family.</text>
</comment>
<dbReference type="GO" id="GO:0006887">
    <property type="term" value="P:exocytosis"/>
    <property type="evidence" value="ECO:0007669"/>
    <property type="project" value="TreeGrafter"/>
</dbReference>
<feature type="transmembrane region" description="Helical" evidence="4">
    <location>
        <begin position="312"/>
        <end position="332"/>
    </location>
</feature>
<name>M1VGF2_CYAM1</name>
<dbReference type="GO" id="GO:0031201">
    <property type="term" value="C:SNARE complex"/>
    <property type="evidence" value="ECO:0007669"/>
    <property type="project" value="TreeGrafter"/>
</dbReference>
<dbReference type="AlphaFoldDB" id="M1VGF2"/>
<reference evidence="6 7" key="2">
    <citation type="journal article" date="2007" name="BMC Biol.">
        <title>A 100%-complete sequence reveals unusually simple genomic features in the hot-spring red alga Cyanidioschyzon merolae.</title>
        <authorList>
            <person name="Nozaki H."/>
            <person name="Takano H."/>
            <person name="Misumi O."/>
            <person name="Terasawa K."/>
            <person name="Matsuzaki M."/>
            <person name="Maruyama S."/>
            <person name="Nishida K."/>
            <person name="Yagisawa F."/>
            <person name="Yoshida Y."/>
            <person name="Fujiwara T."/>
            <person name="Takio S."/>
            <person name="Tamura K."/>
            <person name="Chung S.J."/>
            <person name="Nakamura S."/>
            <person name="Kuroiwa H."/>
            <person name="Tanaka K."/>
            <person name="Sato N."/>
            <person name="Kuroiwa T."/>
        </authorList>
    </citation>
    <scope>NUCLEOTIDE SEQUENCE [LARGE SCALE GENOMIC DNA]</scope>
    <source>
        <strain evidence="6 7">10D</strain>
    </source>
</reference>
<dbReference type="STRING" id="280699.M1VGF2"/>
<dbReference type="Gramene" id="CMQ375CT">
    <property type="protein sequence ID" value="CMQ375CT"/>
    <property type="gene ID" value="CMQ375C"/>
</dbReference>
<sequence>MSGDSGLPAPGRRAEGAPIGDVTAPLPSEVKHSEGQFDESRLASIIARLQDWDQSLSRLRRLCALLESEGEQARGELWALAASTDSLANSVRADLALLSTEQEKSFMRPGQAGAVLRLHKVRRDVERLSRAHANVMELIQDLESEVSEWGMDTQPELEVVDPQIPAVARSEYQHQTVVPSGRAATQTTPKRTSPATSPDRAEPYGTFETDQRRSAAQTVQVAAESEEAQLQARYDAQYAVHDMQERQTLLQRIQNSVQQAHAIFLELASMTEAQQQPLDDIEARTQRVRCEQESTAEEWARFARRRRTRRRFCFWFSIWMTLVLLFTIYVLFH</sequence>
<dbReference type="SUPFAM" id="SSF47661">
    <property type="entry name" value="t-snare proteins"/>
    <property type="match status" value="1"/>
</dbReference>
<dbReference type="PANTHER" id="PTHR19957">
    <property type="entry name" value="SYNTAXIN"/>
    <property type="match status" value="1"/>
</dbReference>
<keyword evidence="4" id="KW-0812">Transmembrane</keyword>